<keyword evidence="3" id="KW-0677">Repeat</keyword>
<dbReference type="OMA" id="YELSWSS"/>
<dbReference type="NCBIfam" id="TIGR00756">
    <property type="entry name" value="PPR"/>
    <property type="match status" value="1"/>
</dbReference>
<evidence type="ECO:0000313" key="10">
    <source>
        <dbReference type="Proteomes" id="UP000017836"/>
    </source>
</evidence>
<dbReference type="GO" id="GO:0005739">
    <property type="term" value="C:mitochondrion"/>
    <property type="evidence" value="ECO:0000318"/>
    <property type="project" value="GO_Central"/>
</dbReference>
<comment type="subcellular location">
    <subcellularLocation>
        <location evidence="1">Mitochondrion</location>
    </subcellularLocation>
</comment>
<dbReference type="Pfam" id="PF17177">
    <property type="entry name" value="PPR_long"/>
    <property type="match status" value="1"/>
</dbReference>
<evidence type="ECO:0000256" key="1">
    <source>
        <dbReference type="ARBA" id="ARBA00004173"/>
    </source>
</evidence>
<keyword evidence="5" id="KW-0496">Mitochondrion</keyword>
<dbReference type="AlphaFoldDB" id="W1NTY9"/>
<dbReference type="FunFam" id="1.25.40.10:FF:000394">
    <property type="entry name" value="Pentatricopeptide repeat-containing protein, mitochondrial"/>
    <property type="match status" value="1"/>
</dbReference>
<dbReference type="PROSITE" id="PS51375">
    <property type="entry name" value="PPR"/>
    <property type="match status" value="2"/>
</dbReference>
<evidence type="ECO:0000256" key="6">
    <source>
        <dbReference type="PROSITE-ProRule" id="PRU00708"/>
    </source>
</evidence>
<dbReference type="eggNOG" id="KOG4197">
    <property type="taxonomic scope" value="Eukaryota"/>
</dbReference>
<evidence type="ECO:0000256" key="5">
    <source>
        <dbReference type="ARBA" id="ARBA00023128"/>
    </source>
</evidence>
<evidence type="ECO:0000256" key="4">
    <source>
        <dbReference type="ARBA" id="ARBA00022946"/>
    </source>
</evidence>
<keyword evidence="4" id="KW-0809">Transit peptide</keyword>
<evidence type="ECO:0000259" key="8">
    <source>
        <dbReference type="Pfam" id="PF17177"/>
    </source>
</evidence>
<feature type="compositionally biased region" description="Polar residues" evidence="7">
    <location>
        <begin position="128"/>
        <end position="137"/>
    </location>
</feature>
<name>W1NTY9_AMBTC</name>
<evidence type="ECO:0000256" key="3">
    <source>
        <dbReference type="ARBA" id="ARBA00022737"/>
    </source>
</evidence>
<dbReference type="Gramene" id="ERM98104">
    <property type="protein sequence ID" value="ERM98104"/>
    <property type="gene ID" value="AMTR_s00095p00019470"/>
</dbReference>
<organism evidence="9 10">
    <name type="scientific">Amborella trichopoda</name>
    <dbReference type="NCBI Taxonomy" id="13333"/>
    <lineage>
        <taxon>Eukaryota</taxon>
        <taxon>Viridiplantae</taxon>
        <taxon>Streptophyta</taxon>
        <taxon>Embryophyta</taxon>
        <taxon>Tracheophyta</taxon>
        <taxon>Spermatophyta</taxon>
        <taxon>Magnoliopsida</taxon>
        <taxon>Amborellales</taxon>
        <taxon>Amborellaceae</taxon>
        <taxon>Amborella</taxon>
    </lineage>
</organism>
<dbReference type="GO" id="GO:0003729">
    <property type="term" value="F:mRNA binding"/>
    <property type="evidence" value="ECO:0007669"/>
    <property type="project" value="UniProtKB-ARBA"/>
</dbReference>
<accession>W1NTY9</accession>
<dbReference type="HOGENOM" id="CLU_019802_1_0_1"/>
<comment type="similarity">
    <text evidence="2">Belongs to the PPR family. P subfamily.</text>
</comment>
<dbReference type="PANTHER" id="PTHR45717:SF15">
    <property type="entry name" value="AGL218WP"/>
    <property type="match status" value="1"/>
</dbReference>
<gene>
    <name evidence="9" type="ORF">AMTR_s00095p00019470</name>
</gene>
<reference evidence="10" key="1">
    <citation type="journal article" date="2013" name="Science">
        <title>The Amborella genome and the evolution of flowering plants.</title>
        <authorList>
            <consortium name="Amborella Genome Project"/>
        </authorList>
    </citation>
    <scope>NUCLEOTIDE SEQUENCE [LARGE SCALE GENOMIC DNA]</scope>
</reference>
<dbReference type="InterPro" id="IPR002885">
    <property type="entry name" value="PPR_rpt"/>
</dbReference>
<dbReference type="Pfam" id="PF01535">
    <property type="entry name" value="PPR"/>
    <property type="match status" value="4"/>
</dbReference>
<dbReference type="SUPFAM" id="SSF48452">
    <property type="entry name" value="TPR-like"/>
    <property type="match status" value="1"/>
</dbReference>
<protein>
    <recommendedName>
        <fullName evidence="8">PROP1-like PPR domain-containing protein</fullName>
    </recommendedName>
</protein>
<evidence type="ECO:0000256" key="7">
    <source>
        <dbReference type="SAM" id="MobiDB-lite"/>
    </source>
</evidence>
<evidence type="ECO:0000313" key="9">
    <source>
        <dbReference type="EMBL" id="ERM98104.1"/>
    </source>
</evidence>
<dbReference type="EMBL" id="KI395483">
    <property type="protein sequence ID" value="ERM98104.1"/>
    <property type="molecule type" value="Genomic_DNA"/>
</dbReference>
<feature type="domain" description="PROP1-like PPR" evidence="8">
    <location>
        <begin position="262"/>
        <end position="421"/>
    </location>
</feature>
<feature type="repeat" description="PPR" evidence="6">
    <location>
        <begin position="259"/>
        <end position="293"/>
    </location>
</feature>
<feature type="region of interest" description="Disordered" evidence="7">
    <location>
        <begin position="100"/>
        <end position="153"/>
    </location>
</feature>
<dbReference type="InterPro" id="IPR033443">
    <property type="entry name" value="PROP1-like_PPR_dom"/>
</dbReference>
<dbReference type="Proteomes" id="UP000017836">
    <property type="component" value="Unassembled WGS sequence"/>
</dbReference>
<keyword evidence="10" id="KW-1185">Reference proteome</keyword>
<feature type="repeat" description="PPR" evidence="6">
    <location>
        <begin position="328"/>
        <end position="362"/>
    </location>
</feature>
<sequence length="637" mass="72504">MWALRRGANPFRNNGYLLCVSRASFSKLEFPNDTEANVFQNWQRTVNNIECHQCHSTKRFFHCPSFKNKFMVEVRSLSSQAGTESGKDDEELEDGFSELETAQDTDESGEEVGESKVSEPELSDDNSTENISENSQVEPCLSEEEGGSCVEKEAPKKSVESRLFKVILNAQHQSIHSAIDKWVADGNVVNREGVWGAMFNLRKRRMFARALQLSDWLDANKPFEFNERDYQSRVDLIAKVHGIHRAEKYIEKLPQPVRGEVLYRTLLANCSTTRNVKKAEEVFNKMKDLGFKMTAFSYDQLILIYKRIDKKKIADVLLMMEKDNVKPSSFTYMLLVDVKGRSSDIEGMEQIITSMKSEGLVPDIPFQATVAKYYIFGGFIDKAEAVLKDLEGEDMERNRDACKALLPLYAALGKADEVSRIWKVVEPSPRFDECLAAIEAWGKLGDTEKAEAVFERMLKTWKNISSRYYSALIKVYTTHKQLNKGKDLVKRMADNGITIGPVTWDALVRLYVEAGEVEKADSILAKAAAQQNNSTSQSSKNRLKPLYSSYMVIMEKYCERGDIHNAEKIFHRLKQAGYEGRMSDYQTLLQTYVNANTPAYGFRERLKADNVFPNRFMASMLTKADAFKKTAISDLLD</sequence>
<dbReference type="Gene3D" id="1.25.40.10">
    <property type="entry name" value="Tetratricopeptide repeat domain"/>
    <property type="match status" value="4"/>
</dbReference>
<feature type="compositionally biased region" description="Acidic residues" evidence="7">
    <location>
        <begin position="100"/>
        <end position="112"/>
    </location>
</feature>
<dbReference type="InterPro" id="IPR011990">
    <property type="entry name" value="TPR-like_helical_dom_sf"/>
</dbReference>
<proteinExistence type="inferred from homology"/>
<evidence type="ECO:0000256" key="2">
    <source>
        <dbReference type="ARBA" id="ARBA00007626"/>
    </source>
</evidence>
<dbReference type="PANTHER" id="PTHR45717">
    <property type="entry name" value="OS12G0527900 PROTEIN"/>
    <property type="match status" value="1"/>
</dbReference>